<feature type="active site" description="Nucleophile" evidence="2">
    <location>
        <position position="83"/>
    </location>
</feature>
<dbReference type="PROSITE" id="PS51635">
    <property type="entry name" value="PNPLA"/>
    <property type="match status" value="1"/>
</dbReference>
<dbReference type="Proteomes" id="UP000267128">
    <property type="component" value="Unassembled WGS sequence"/>
</dbReference>
<dbReference type="CDD" id="cd07199">
    <property type="entry name" value="Pat17_PNPLA8_PNPLA9_like"/>
    <property type="match status" value="1"/>
</dbReference>
<evidence type="ECO:0000256" key="2">
    <source>
        <dbReference type="PROSITE-ProRule" id="PRU01161"/>
    </source>
</evidence>
<dbReference type="InterPro" id="IPR047156">
    <property type="entry name" value="Teg/CotR/CapV-like"/>
</dbReference>
<keyword evidence="2" id="KW-0442">Lipid degradation</keyword>
<evidence type="ECO:0000313" key="4">
    <source>
        <dbReference type="EMBL" id="RNL65403.1"/>
    </source>
</evidence>
<dbReference type="InterPro" id="IPR002641">
    <property type="entry name" value="PNPLA_dom"/>
</dbReference>
<dbReference type="PANTHER" id="PTHR24138">
    <property type="entry name" value="INTRACELLLAR PHOSPHOLIPASE A FAMILY"/>
    <property type="match status" value="1"/>
</dbReference>
<proteinExistence type="predicted"/>
<feature type="domain" description="PNPLA" evidence="3">
    <location>
        <begin position="45"/>
        <end position="226"/>
    </location>
</feature>
<keyword evidence="5" id="KW-1185">Reference proteome</keyword>
<dbReference type="Gene3D" id="3.40.1090.10">
    <property type="entry name" value="Cytosolic phospholipase A2 catalytic domain"/>
    <property type="match status" value="1"/>
</dbReference>
<feature type="short sequence motif" description="GXSXG" evidence="2">
    <location>
        <begin position="81"/>
        <end position="85"/>
    </location>
</feature>
<dbReference type="RefSeq" id="WP_123226506.1">
    <property type="nucleotide sequence ID" value="NZ_RJSE01000003.1"/>
</dbReference>
<accession>A0A3N0CR64</accession>
<sequence length="358" mass="37927">MGTVGACSYLDDPPVDRPQGAVMASTYSSAGPTPEPFDGEVFQILALDGGGAKALFTAHVLARIEEDLGVTITDHFDLIAGTSAGGIVALGLGAGLRPAEIAEQYLQLVNQVFPRRRQFVLRPSRISNPAYSSSSLRTALESVLGDRVLAESSKRLLIPSWDLRSGEVHLFKTPHSPRLTRDGRIPMVDVALATSAAPTYFAAANVDGCQLVDGGVFANNPSVLAIAEAASMLGVPQDKIRVLNIGTMTPFVNHNDKLNTAGIARWGLKAVPLVLSAGSASTVGLAHHLIGFDNFVRLDANVPSKLFALDRIDPNKVASFASSVSRNLTPEVREKFTAHHAPAYEPANRAAVPPNPNQ</sequence>
<dbReference type="OrthoDB" id="9807112at2"/>
<comment type="caution">
    <text evidence="4">The sequence shown here is derived from an EMBL/GenBank/DDBJ whole genome shotgun (WGS) entry which is preliminary data.</text>
</comment>
<dbReference type="AlphaFoldDB" id="A0A3N0CR64"/>
<dbReference type="PANTHER" id="PTHR24138:SF10">
    <property type="entry name" value="PHOSPHOLIPASE A2"/>
    <property type="match status" value="1"/>
</dbReference>
<dbReference type="GO" id="GO:0016787">
    <property type="term" value="F:hydrolase activity"/>
    <property type="evidence" value="ECO:0007669"/>
    <property type="project" value="UniProtKB-UniRule"/>
</dbReference>
<reference evidence="4 5" key="1">
    <citation type="submission" date="2018-11" db="EMBL/GenBank/DDBJ databases">
        <authorList>
            <person name="Li F."/>
        </authorList>
    </citation>
    <scope>NUCLEOTIDE SEQUENCE [LARGE SCALE GENOMIC DNA]</scope>
    <source>
        <strain evidence="4 5">Gsoil 097</strain>
    </source>
</reference>
<protein>
    <submittedName>
        <fullName evidence="4">Patatin</fullName>
    </submittedName>
</protein>
<dbReference type="EMBL" id="RJSE01000003">
    <property type="protein sequence ID" value="RNL65403.1"/>
    <property type="molecule type" value="Genomic_DNA"/>
</dbReference>
<name>A0A3N0CR64_9ACTN</name>
<dbReference type="GO" id="GO:0016042">
    <property type="term" value="P:lipid catabolic process"/>
    <property type="evidence" value="ECO:0007669"/>
    <property type="project" value="UniProtKB-UniRule"/>
</dbReference>
<comment type="caution">
    <text evidence="2">Lacks conserved residue(s) required for the propagation of feature annotation.</text>
</comment>
<evidence type="ECO:0000259" key="3">
    <source>
        <dbReference type="PROSITE" id="PS51635"/>
    </source>
</evidence>
<dbReference type="InterPro" id="IPR016035">
    <property type="entry name" value="Acyl_Trfase/lysoPLipase"/>
</dbReference>
<dbReference type="NCBIfam" id="NF041079">
    <property type="entry name" value="CBASS_lipase"/>
    <property type="match status" value="1"/>
</dbReference>
<evidence type="ECO:0000256" key="1">
    <source>
        <dbReference type="ARBA" id="ARBA00023098"/>
    </source>
</evidence>
<keyword evidence="1 2" id="KW-0443">Lipid metabolism</keyword>
<keyword evidence="2" id="KW-0378">Hydrolase</keyword>
<feature type="short sequence motif" description="DGA/G" evidence="2">
    <location>
        <begin position="213"/>
        <end position="215"/>
    </location>
</feature>
<dbReference type="Pfam" id="PF01734">
    <property type="entry name" value="Patatin"/>
    <property type="match status" value="1"/>
</dbReference>
<dbReference type="SUPFAM" id="SSF52151">
    <property type="entry name" value="FabD/lysophospholipase-like"/>
    <property type="match status" value="1"/>
</dbReference>
<gene>
    <name evidence="4" type="ORF">EFK50_05460</name>
</gene>
<organism evidence="4 5">
    <name type="scientific">Nocardioides marmoriginsengisoli</name>
    <dbReference type="NCBI Taxonomy" id="661483"/>
    <lineage>
        <taxon>Bacteria</taxon>
        <taxon>Bacillati</taxon>
        <taxon>Actinomycetota</taxon>
        <taxon>Actinomycetes</taxon>
        <taxon>Propionibacteriales</taxon>
        <taxon>Nocardioidaceae</taxon>
        <taxon>Nocardioides</taxon>
    </lineage>
</organism>
<feature type="active site" description="Proton acceptor" evidence="2">
    <location>
        <position position="213"/>
    </location>
</feature>
<evidence type="ECO:0000313" key="5">
    <source>
        <dbReference type="Proteomes" id="UP000267128"/>
    </source>
</evidence>